<feature type="domain" description="Protein kinase" evidence="3">
    <location>
        <begin position="1"/>
        <end position="181"/>
    </location>
</feature>
<evidence type="ECO:0000256" key="2">
    <source>
        <dbReference type="ARBA" id="ARBA00022840"/>
    </source>
</evidence>
<proteinExistence type="predicted"/>
<evidence type="ECO:0000313" key="5">
    <source>
        <dbReference type="Proteomes" id="UP000030748"/>
    </source>
</evidence>
<gene>
    <name evidence="4" type="ORF">MIMGU_mgv1a025168mg</name>
</gene>
<protein>
    <recommendedName>
        <fullName evidence="3">Protein kinase domain-containing protein</fullName>
    </recommendedName>
</protein>
<dbReference type="GO" id="GO:0004672">
    <property type="term" value="F:protein kinase activity"/>
    <property type="evidence" value="ECO:0007669"/>
    <property type="project" value="InterPro"/>
</dbReference>
<dbReference type="Gene3D" id="1.10.510.10">
    <property type="entry name" value="Transferase(Phosphotransferase) domain 1"/>
    <property type="match status" value="1"/>
</dbReference>
<dbReference type="eggNOG" id="KOG1187">
    <property type="taxonomic scope" value="Eukaryota"/>
</dbReference>
<reference evidence="4 5" key="1">
    <citation type="journal article" date="2013" name="Proc. Natl. Acad. Sci. U.S.A.">
        <title>Fine-scale variation in meiotic recombination in Mimulus inferred from population shotgun sequencing.</title>
        <authorList>
            <person name="Hellsten U."/>
            <person name="Wright K.M."/>
            <person name="Jenkins J."/>
            <person name="Shu S."/>
            <person name="Yuan Y."/>
            <person name="Wessler S.R."/>
            <person name="Schmutz J."/>
            <person name="Willis J.H."/>
            <person name="Rokhsar D.S."/>
        </authorList>
    </citation>
    <scope>NUCLEOTIDE SEQUENCE [LARGE SCALE GENOMIC DNA]</scope>
    <source>
        <strain evidence="5">cv. DUN x IM62</strain>
    </source>
</reference>
<dbReference type="InterPro" id="IPR000719">
    <property type="entry name" value="Prot_kinase_dom"/>
</dbReference>
<dbReference type="Pfam" id="PF00069">
    <property type="entry name" value="Pkinase"/>
    <property type="match status" value="1"/>
</dbReference>
<dbReference type="PROSITE" id="PS50011">
    <property type="entry name" value="PROTEIN_KINASE_DOM"/>
    <property type="match status" value="1"/>
</dbReference>
<dbReference type="STRING" id="4155.A0A022R539"/>
<sequence length="181" mass="20788">MSPIANSLANVSIAYGAAKGLEYLHGERIYGSMRPCNVLLTHDFQPLISYYGLISVNRYEALGQSSESSVIRTFEYLAPEYEETGIDLSKADVYSFGVVLLELITGRKTKEDTHGQSFLRWIFIRTNKSSQARPLLREKKYSELIDPLVQDSVDVYQLYWLVRVADKCLSWDPKKRYSMRK</sequence>
<keyword evidence="5" id="KW-1185">Reference proteome</keyword>
<name>A0A022R539_ERYGU</name>
<dbReference type="EMBL" id="KI630608">
    <property type="protein sequence ID" value="EYU35692.1"/>
    <property type="molecule type" value="Genomic_DNA"/>
</dbReference>
<dbReference type="GO" id="GO:0005524">
    <property type="term" value="F:ATP binding"/>
    <property type="evidence" value="ECO:0007669"/>
    <property type="project" value="UniProtKB-KW"/>
</dbReference>
<dbReference type="PANTHER" id="PTHR27001:SF790">
    <property type="entry name" value="PROTEIN KINASE DOMAIN-CONTAINING PROTEIN"/>
    <property type="match status" value="1"/>
</dbReference>
<keyword evidence="1" id="KW-0547">Nucleotide-binding</keyword>
<evidence type="ECO:0000259" key="3">
    <source>
        <dbReference type="PROSITE" id="PS50011"/>
    </source>
</evidence>
<evidence type="ECO:0000256" key="1">
    <source>
        <dbReference type="ARBA" id="ARBA00022741"/>
    </source>
</evidence>
<dbReference type="PANTHER" id="PTHR27001">
    <property type="entry name" value="OS01G0253100 PROTEIN"/>
    <property type="match status" value="1"/>
</dbReference>
<keyword evidence="2" id="KW-0067">ATP-binding</keyword>
<dbReference type="AlphaFoldDB" id="A0A022R539"/>
<feature type="non-terminal residue" evidence="4">
    <location>
        <position position="181"/>
    </location>
</feature>
<dbReference type="InterPro" id="IPR011009">
    <property type="entry name" value="Kinase-like_dom_sf"/>
</dbReference>
<dbReference type="Proteomes" id="UP000030748">
    <property type="component" value="Unassembled WGS sequence"/>
</dbReference>
<organism evidence="4 5">
    <name type="scientific">Erythranthe guttata</name>
    <name type="common">Yellow monkey flower</name>
    <name type="synonym">Mimulus guttatus</name>
    <dbReference type="NCBI Taxonomy" id="4155"/>
    <lineage>
        <taxon>Eukaryota</taxon>
        <taxon>Viridiplantae</taxon>
        <taxon>Streptophyta</taxon>
        <taxon>Embryophyta</taxon>
        <taxon>Tracheophyta</taxon>
        <taxon>Spermatophyta</taxon>
        <taxon>Magnoliopsida</taxon>
        <taxon>eudicotyledons</taxon>
        <taxon>Gunneridae</taxon>
        <taxon>Pentapetalae</taxon>
        <taxon>asterids</taxon>
        <taxon>lamiids</taxon>
        <taxon>Lamiales</taxon>
        <taxon>Phrymaceae</taxon>
        <taxon>Erythranthe</taxon>
    </lineage>
</organism>
<accession>A0A022R539</accession>
<evidence type="ECO:0000313" key="4">
    <source>
        <dbReference type="EMBL" id="EYU35692.1"/>
    </source>
</evidence>
<dbReference type="SUPFAM" id="SSF56112">
    <property type="entry name" value="Protein kinase-like (PK-like)"/>
    <property type="match status" value="1"/>
</dbReference>